<dbReference type="Gene3D" id="3.30.530.20">
    <property type="match status" value="1"/>
</dbReference>
<dbReference type="Gene3D" id="1.10.10.60">
    <property type="entry name" value="Homeodomain-like"/>
    <property type="match status" value="1"/>
</dbReference>
<keyword evidence="3" id="KW-1185">Reference proteome</keyword>
<organism evidence="2 3">
    <name type="scientific">Hibiscus sabdariffa</name>
    <name type="common">roselle</name>
    <dbReference type="NCBI Taxonomy" id="183260"/>
    <lineage>
        <taxon>Eukaryota</taxon>
        <taxon>Viridiplantae</taxon>
        <taxon>Streptophyta</taxon>
        <taxon>Embryophyta</taxon>
        <taxon>Tracheophyta</taxon>
        <taxon>Spermatophyta</taxon>
        <taxon>Magnoliopsida</taxon>
        <taxon>eudicotyledons</taxon>
        <taxon>Gunneridae</taxon>
        <taxon>Pentapetalae</taxon>
        <taxon>rosids</taxon>
        <taxon>malvids</taxon>
        <taxon>Malvales</taxon>
        <taxon>Malvaceae</taxon>
        <taxon>Malvoideae</taxon>
        <taxon>Hibiscus</taxon>
    </lineage>
</organism>
<gene>
    <name evidence="2" type="ORF">V6N12_075792</name>
</gene>
<dbReference type="SUPFAM" id="SSF55961">
    <property type="entry name" value="Bet v1-like"/>
    <property type="match status" value="1"/>
</dbReference>
<dbReference type="PANTHER" id="PTHR45950:SF10">
    <property type="entry name" value="HOMEOBOX-LEUCINE ZIPPER PROTEIN REVOLUTA"/>
    <property type="match status" value="1"/>
</dbReference>
<evidence type="ECO:0000313" key="3">
    <source>
        <dbReference type="Proteomes" id="UP001472677"/>
    </source>
</evidence>
<name>A0ABR2C8N1_9ROSI</name>
<accession>A0ABR2C8N1</accession>
<dbReference type="InterPro" id="IPR044830">
    <property type="entry name" value="HD-Zip_III"/>
</dbReference>
<dbReference type="Pfam" id="PF01852">
    <property type="entry name" value="START"/>
    <property type="match status" value="2"/>
</dbReference>
<protein>
    <recommendedName>
        <fullName evidence="1">START domain-containing protein</fullName>
    </recommendedName>
</protein>
<feature type="domain" description="START" evidence="1">
    <location>
        <begin position="135"/>
        <end position="196"/>
    </location>
</feature>
<reference evidence="2 3" key="1">
    <citation type="journal article" date="2024" name="G3 (Bethesda)">
        <title>Genome assembly of Hibiscus sabdariffa L. provides insights into metabolisms of medicinal natural products.</title>
        <authorList>
            <person name="Kim T."/>
        </authorList>
    </citation>
    <scope>NUCLEOTIDE SEQUENCE [LARGE SCALE GENOMIC DNA]</scope>
    <source>
        <strain evidence="2">TK-2024</strain>
        <tissue evidence="2">Old leaves</tissue>
    </source>
</reference>
<dbReference type="PANTHER" id="PTHR45950">
    <property type="entry name" value="HOMEOBOX-LEUCINE ZIPPER PROTEIN ATHB-14"/>
    <property type="match status" value="1"/>
</dbReference>
<dbReference type="Proteomes" id="UP001472677">
    <property type="component" value="Unassembled WGS sequence"/>
</dbReference>
<evidence type="ECO:0000259" key="1">
    <source>
        <dbReference type="Pfam" id="PF01852"/>
    </source>
</evidence>
<dbReference type="EMBL" id="JBBPBM010000063">
    <property type="protein sequence ID" value="KAK8515769.1"/>
    <property type="molecule type" value="Genomic_DNA"/>
</dbReference>
<dbReference type="InterPro" id="IPR002913">
    <property type="entry name" value="START_lipid-bd_dom"/>
</dbReference>
<dbReference type="InterPro" id="IPR023393">
    <property type="entry name" value="START-like_dom_sf"/>
</dbReference>
<evidence type="ECO:0000313" key="2">
    <source>
        <dbReference type="EMBL" id="KAK8515769.1"/>
    </source>
</evidence>
<comment type="caution">
    <text evidence="2">The sequence shown here is derived from an EMBL/GenBank/DDBJ whole genome shotgun (WGS) entry which is preliminary data.</text>
</comment>
<proteinExistence type="predicted"/>
<feature type="domain" description="START" evidence="1">
    <location>
        <begin position="206"/>
        <end position="272"/>
    </location>
</feature>
<sequence>MAMAMAHHRESSDGSSIHKHLDTGKYVRYTAEQVEVLERVYAECPKTSSLRRQQLIRECPILSNIDLNRSTFGFKIAGLTLGSAGVERSKGNRLQGVSAGLREWASTTDASCDSVVTTPRHSLRNANNTDGLLSIAEETLEEFLSKATRTAINWVQMPGMKPGPDLVGIFVISQSCSAVAARVCGLVSLEPTKNLEVFTMFPAGNGGTIELVYTQTFAPTRDFWTLRYTGTLENGSLVVCESSLSGSGSGVGPSVPSAPQFVRAQVLTSACMECAGGLTPLYESSKVIAQKMTIAALRYVRQIALETSGEVVYGLGRQPAVLRTFSQRLSSGFNEAINEFNEDCWSILDCDGTEGVIIAINSSKSLSSTSNLTTSLSFLGVLLCAKTSMLLQNVPPAVLVRFLREHRLEWADFNVDAYSAASLKGGTYAYPGNRPTSFTGSRIIMPLGHTIEHKEICSGIGDNAVGVC</sequence>